<comment type="caution">
    <text evidence="2">The sequence shown here is derived from an EMBL/GenBank/DDBJ whole genome shotgun (WGS) entry which is preliminary data.</text>
</comment>
<evidence type="ECO:0000256" key="1">
    <source>
        <dbReference type="SAM" id="MobiDB-lite"/>
    </source>
</evidence>
<sequence length="215" mass="22413">MPVAGPVADGGGEQAAGHAAKRIGADVETHRPRPLGGRQFLAKIGHRRRRHAGDADAEPGAGRHQQPEIGGPGGGQRKDGGAGKADAHQPLAPPAVGDQAERDEQQGHHAGAGGHRQAGASRRDAESDRQLWQQRLRAVEQQEAGKSRQRQGQRDAERKGRRQGVSRQGSGGRLNAGRASSAIGIIASEHSIQTKPCTTTFPISGSSPRSPTAAP</sequence>
<feature type="region of interest" description="Disordered" evidence="1">
    <location>
        <begin position="196"/>
        <end position="215"/>
    </location>
</feature>
<feature type="compositionally biased region" description="Basic and acidic residues" evidence="1">
    <location>
        <begin position="76"/>
        <end position="87"/>
    </location>
</feature>
<name>A0A645H7K1_9ZZZZ</name>
<feature type="compositionally biased region" description="Basic and acidic residues" evidence="1">
    <location>
        <begin position="137"/>
        <end position="158"/>
    </location>
</feature>
<accession>A0A645H7K1</accession>
<evidence type="ECO:0000313" key="2">
    <source>
        <dbReference type="EMBL" id="MPN34342.1"/>
    </source>
</evidence>
<protein>
    <submittedName>
        <fullName evidence="2">Uncharacterized protein</fullName>
    </submittedName>
</protein>
<reference evidence="2" key="1">
    <citation type="submission" date="2019-08" db="EMBL/GenBank/DDBJ databases">
        <authorList>
            <person name="Kucharzyk K."/>
            <person name="Murdoch R.W."/>
            <person name="Higgins S."/>
            <person name="Loffler F."/>
        </authorList>
    </citation>
    <scope>NUCLEOTIDE SEQUENCE</scope>
</reference>
<dbReference type="EMBL" id="VSSQ01087326">
    <property type="protein sequence ID" value="MPN34342.1"/>
    <property type="molecule type" value="Genomic_DNA"/>
</dbReference>
<feature type="region of interest" description="Disordered" evidence="1">
    <location>
        <begin position="1"/>
        <end position="182"/>
    </location>
</feature>
<organism evidence="2">
    <name type="scientific">bioreactor metagenome</name>
    <dbReference type="NCBI Taxonomy" id="1076179"/>
    <lineage>
        <taxon>unclassified sequences</taxon>
        <taxon>metagenomes</taxon>
        <taxon>ecological metagenomes</taxon>
    </lineage>
</organism>
<gene>
    <name evidence="2" type="ORF">SDC9_181835</name>
</gene>
<dbReference type="AlphaFoldDB" id="A0A645H7K1"/>
<proteinExistence type="predicted"/>